<keyword evidence="1" id="KW-0472">Membrane</keyword>
<organism evidence="2 3">
    <name type="scientific">Collimonas arenae</name>
    <dbReference type="NCBI Taxonomy" id="279058"/>
    <lineage>
        <taxon>Bacteria</taxon>
        <taxon>Pseudomonadati</taxon>
        <taxon>Pseudomonadota</taxon>
        <taxon>Betaproteobacteria</taxon>
        <taxon>Burkholderiales</taxon>
        <taxon>Oxalobacteraceae</taxon>
        <taxon>Collimonas</taxon>
    </lineage>
</organism>
<protein>
    <submittedName>
        <fullName evidence="2">Uncharacterized protein</fullName>
    </submittedName>
</protein>
<keyword evidence="3" id="KW-1185">Reference proteome</keyword>
<gene>
    <name evidence="2" type="ORF">LT85_2796</name>
</gene>
<accession>A0A0A1FE68</accession>
<feature type="transmembrane region" description="Helical" evidence="1">
    <location>
        <begin position="35"/>
        <end position="54"/>
    </location>
</feature>
<keyword evidence="1" id="KW-1133">Transmembrane helix</keyword>
<keyword evidence="1" id="KW-0812">Transmembrane</keyword>
<dbReference type="EMBL" id="CP009962">
    <property type="protein sequence ID" value="AIY41954.1"/>
    <property type="molecule type" value="Genomic_DNA"/>
</dbReference>
<proteinExistence type="predicted"/>
<dbReference type="Proteomes" id="UP000030302">
    <property type="component" value="Chromosome"/>
</dbReference>
<evidence type="ECO:0000256" key="1">
    <source>
        <dbReference type="SAM" id="Phobius"/>
    </source>
</evidence>
<dbReference type="RefSeq" id="WP_156117528.1">
    <property type="nucleotide sequence ID" value="NZ_CP009962.1"/>
</dbReference>
<dbReference type="HOGENOM" id="CLU_2988807_0_0_4"/>
<evidence type="ECO:0000313" key="2">
    <source>
        <dbReference type="EMBL" id="AIY41954.1"/>
    </source>
</evidence>
<reference evidence="3" key="1">
    <citation type="journal article" date="2014" name="Soil Biol. Biochem.">
        <title>Structure and function of bacterial communities in ageing soils: Insights from the Mendocino ecological staircase.</title>
        <authorList>
            <person name="Uroz S."/>
            <person name="Tech J.J."/>
            <person name="Sawaya N.A."/>
            <person name="Frey-Klett P."/>
            <person name="Leveau J.H.J."/>
        </authorList>
    </citation>
    <scope>NUCLEOTIDE SEQUENCE [LARGE SCALE GENOMIC DNA]</scope>
    <source>
        <strain evidence="3">Cal35</strain>
    </source>
</reference>
<dbReference type="KEGG" id="care:LT85_2796"/>
<name>A0A0A1FE68_9BURK</name>
<sequence>MNDDLLPIIAIGVIVIFGAIVLVKKGYVKQAEKTHLPVVLMSFCIIIVCSLIAFSGN</sequence>
<evidence type="ECO:0000313" key="3">
    <source>
        <dbReference type="Proteomes" id="UP000030302"/>
    </source>
</evidence>
<feature type="transmembrane region" description="Helical" evidence="1">
    <location>
        <begin position="6"/>
        <end position="23"/>
    </location>
</feature>
<dbReference type="AlphaFoldDB" id="A0A0A1FE68"/>